<sequence>MRSHEYDLQFRDRAARIRTWGLILLSLAGLLWIWCAVLLVTPYEADTSRGNDYRSPAHCESRLFTDRGTANHGIQEGNYCANERDWPEALAVLGLSVPLSAAGMGLFTAGTVSRRMSAHGQAMRELDKFAEAGDSPDGELPA</sequence>
<feature type="transmembrane region" description="Helical" evidence="1">
    <location>
        <begin position="89"/>
        <end position="109"/>
    </location>
</feature>
<keyword evidence="1" id="KW-0812">Transmembrane</keyword>
<dbReference type="Proteomes" id="UP000471293">
    <property type="component" value="Unassembled WGS sequence"/>
</dbReference>
<dbReference type="EMBL" id="JAAGLQ010000046">
    <property type="protein sequence ID" value="NEA14401.1"/>
    <property type="molecule type" value="Genomic_DNA"/>
</dbReference>
<reference evidence="2 3" key="1">
    <citation type="submission" date="2020-01" db="EMBL/GenBank/DDBJ databases">
        <title>Insect and environment-associated Actinomycetes.</title>
        <authorList>
            <person name="Currrie C."/>
            <person name="Chevrette M."/>
            <person name="Carlson C."/>
            <person name="Stubbendieck R."/>
            <person name="Wendt-Pienkowski E."/>
        </authorList>
    </citation>
    <scope>NUCLEOTIDE SEQUENCE [LARGE SCALE GENOMIC DNA]</scope>
    <source>
        <strain evidence="2 3">SID11342</strain>
    </source>
</reference>
<evidence type="ECO:0000256" key="1">
    <source>
        <dbReference type="SAM" id="Phobius"/>
    </source>
</evidence>
<dbReference type="RefSeq" id="WP_164342257.1">
    <property type="nucleotide sequence ID" value="NZ_JAAGLQ010000046.1"/>
</dbReference>
<protein>
    <submittedName>
        <fullName evidence="2">Uncharacterized protein</fullName>
    </submittedName>
</protein>
<accession>A0A6N9TSF0</accession>
<keyword evidence="1" id="KW-1133">Transmembrane helix</keyword>
<proteinExistence type="predicted"/>
<evidence type="ECO:0000313" key="2">
    <source>
        <dbReference type="EMBL" id="NEA14401.1"/>
    </source>
</evidence>
<dbReference type="AlphaFoldDB" id="A0A6N9TSF0"/>
<gene>
    <name evidence="2" type="ORF">G3I29_02350</name>
</gene>
<evidence type="ECO:0000313" key="3">
    <source>
        <dbReference type="Proteomes" id="UP000471293"/>
    </source>
</evidence>
<keyword evidence="1" id="KW-0472">Membrane</keyword>
<name>A0A6N9TSF0_STRHA</name>
<comment type="caution">
    <text evidence="2">The sequence shown here is derived from an EMBL/GenBank/DDBJ whole genome shotgun (WGS) entry which is preliminary data.</text>
</comment>
<organism evidence="2 3">
    <name type="scientific">Streptomyces halstedii</name>
    <dbReference type="NCBI Taxonomy" id="1944"/>
    <lineage>
        <taxon>Bacteria</taxon>
        <taxon>Bacillati</taxon>
        <taxon>Actinomycetota</taxon>
        <taxon>Actinomycetes</taxon>
        <taxon>Kitasatosporales</taxon>
        <taxon>Streptomycetaceae</taxon>
        <taxon>Streptomyces</taxon>
    </lineage>
</organism>
<feature type="transmembrane region" description="Helical" evidence="1">
    <location>
        <begin position="20"/>
        <end position="40"/>
    </location>
</feature>